<dbReference type="EMBL" id="PYSW02000002">
    <property type="protein sequence ID" value="KAG2393278.1"/>
    <property type="molecule type" value="Genomic_DNA"/>
</dbReference>
<dbReference type="GO" id="GO:0032588">
    <property type="term" value="C:trans-Golgi network membrane"/>
    <property type="evidence" value="ECO:0007669"/>
    <property type="project" value="TreeGrafter"/>
</dbReference>
<keyword evidence="8" id="KW-1185">Reference proteome</keyword>
<evidence type="ECO:0000256" key="3">
    <source>
        <dbReference type="ARBA" id="ARBA00022989"/>
    </source>
</evidence>
<dbReference type="GO" id="GO:0015031">
    <property type="term" value="P:protein transport"/>
    <property type="evidence" value="ECO:0007669"/>
    <property type="project" value="InterPro"/>
</dbReference>
<dbReference type="GeneID" id="68099263"/>
<dbReference type="GO" id="GO:0055038">
    <property type="term" value="C:recycling endosome membrane"/>
    <property type="evidence" value="ECO:0007669"/>
    <property type="project" value="TreeGrafter"/>
</dbReference>
<dbReference type="PANTHER" id="PTHR10687:SF2">
    <property type="entry name" value="SECRETORY CARRIER-ASSOCIATED MEMBRANE PROTEIN"/>
    <property type="match status" value="1"/>
</dbReference>
<dbReference type="PANTHER" id="PTHR10687">
    <property type="entry name" value="SECRETORY CARRIER-ASSOCIATED MEMBRANE PROTEIN SCAMP"/>
    <property type="match status" value="1"/>
</dbReference>
<comment type="caution">
    <text evidence="7">The sequence shown here is derived from an EMBL/GenBank/DDBJ whole genome shotgun (WGS) entry which is preliminary data.</text>
</comment>
<comment type="subcellular location">
    <subcellularLocation>
        <location evidence="1">Membrane</location>
        <topology evidence="1">Multi-pass membrane protein</topology>
    </subcellularLocation>
</comment>
<keyword evidence="3 6" id="KW-1133">Transmembrane helix</keyword>
<keyword evidence="2 6" id="KW-0812">Transmembrane</keyword>
<accession>A0AA88KPL1</accession>
<feature type="transmembrane region" description="Helical" evidence="6">
    <location>
        <begin position="252"/>
        <end position="285"/>
    </location>
</feature>
<keyword evidence="4 6" id="KW-0472">Membrane</keyword>
<keyword evidence="5" id="KW-0175">Coiled coil</keyword>
<evidence type="ECO:0000313" key="8">
    <source>
        <dbReference type="Proteomes" id="UP000816034"/>
    </source>
</evidence>
<dbReference type="Pfam" id="PF04144">
    <property type="entry name" value="SCAMP"/>
    <property type="match status" value="1"/>
</dbReference>
<name>A0AA88KPL1_NAELO</name>
<dbReference type="AlphaFoldDB" id="A0AA88KPL1"/>
<evidence type="ECO:0000313" key="7">
    <source>
        <dbReference type="EMBL" id="KAG2393278.1"/>
    </source>
</evidence>
<feature type="transmembrane region" description="Helical" evidence="6">
    <location>
        <begin position="175"/>
        <end position="197"/>
    </location>
</feature>
<evidence type="ECO:0000256" key="5">
    <source>
        <dbReference type="SAM" id="Coils"/>
    </source>
</evidence>
<dbReference type="InterPro" id="IPR007273">
    <property type="entry name" value="SCAMP"/>
</dbReference>
<gene>
    <name evidence="7" type="ORF">C9374_006809</name>
</gene>
<protein>
    <submittedName>
        <fullName evidence="7">Uncharacterized protein</fullName>
    </submittedName>
</protein>
<sequence>MEFTIGSAIHDDSGDDTIHNNIGAVALDMSEHRVSQPHRVSSFSADDDSLPISISEILDPMPPQRSLSGNHHRMFNNNTLADNHRLSINNNNLSNSNIPSSTMYEQELEAAAMHNLSKQLTEKQRELERKEMEILQLQNQMKRTGRKKNFPICCPFIHHNISGIPNEFGRRKITYFGFVSWLLFSLVLVLNCVTAYITVFYPPGYSLDVTDMMKGQYLVISTAAIFILPPVHFFITYYPLYRAMETASVPRFILFLFCYLISILFCLFGISGFMTYGVSGVMAAIYYYPKLQIFGSVPGFICNVVMSFVWLLMAIDFIVIFIMGIVSFKNIYGSLSKMRDYGRGFVNDEL</sequence>
<organism evidence="7 8">
    <name type="scientific">Naegleria lovaniensis</name>
    <name type="common">Amoeba</name>
    <dbReference type="NCBI Taxonomy" id="51637"/>
    <lineage>
        <taxon>Eukaryota</taxon>
        <taxon>Discoba</taxon>
        <taxon>Heterolobosea</taxon>
        <taxon>Tetramitia</taxon>
        <taxon>Eutetramitia</taxon>
        <taxon>Vahlkampfiidae</taxon>
        <taxon>Naegleria</taxon>
    </lineage>
</organism>
<reference evidence="7 8" key="1">
    <citation type="journal article" date="2018" name="BMC Genomics">
        <title>The genome of Naegleria lovaniensis, the basis for a comparative approach to unravel pathogenicity factors of the human pathogenic amoeba N. fowleri.</title>
        <authorList>
            <person name="Liechti N."/>
            <person name="Schurch N."/>
            <person name="Bruggmann R."/>
            <person name="Wittwer M."/>
        </authorList>
    </citation>
    <scope>NUCLEOTIDE SEQUENCE [LARGE SCALE GENOMIC DNA]</scope>
    <source>
        <strain evidence="7 8">ATCC 30569</strain>
    </source>
</reference>
<feature type="transmembrane region" description="Helical" evidence="6">
    <location>
        <begin position="217"/>
        <end position="240"/>
    </location>
</feature>
<evidence type="ECO:0000256" key="6">
    <source>
        <dbReference type="SAM" id="Phobius"/>
    </source>
</evidence>
<dbReference type="RefSeq" id="XP_044555172.1">
    <property type="nucleotide sequence ID" value="XM_044696710.1"/>
</dbReference>
<evidence type="ECO:0000256" key="2">
    <source>
        <dbReference type="ARBA" id="ARBA00022692"/>
    </source>
</evidence>
<feature type="transmembrane region" description="Helical" evidence="6">
    <location>
        <begin position="305"/>
        <end position="328"/>
    </location>
</feature>
<proteinExistence type="predicted"/>
<evidence type="ECO:0000256" key="1">
    <source>
        <dbReference type="ARBA" id="ARBA00004141"/>
    </source>
</evidence>
<feature type="coiled-coil region" evidence="5">
    <location>
        <begin position="110"/>
        <end position="147"/>
    </location>
</feature>
<evidence type="ECO:0000256" key="4">
    <source>
        <dbReference type="ARBA" id="ARBA00023136"/>
    </source>
</evidence>
<dbReference type="Proteomes" id="UP000816034">
    <property type="component" value="Unassembled WGS sequence"/>
</dbReference>